<sequence length="286" mass="31204">MSLKLVDYPTSDEDSSDCGGEKSGEKSGGGKTKRRHCSEDEDENAENSGYKRRYNGKAEYDDAGHVQGGWSGHIYLKIDECAQLDSLATMCMDSICAHPNNPKANASNDEDGEASETADLAIDCDHIKRIAEPHISLSRPFYLQKHQIVGFVKDLETSILGCESFAVGFGRVSTYVNEQGDRGFVSADVDSGAERIKAVLDRVNLVMGRLGKRQFFDKPRFHASLLSVDLVQISGKDSAQACNKAIDAVGKTLGADIQEKVLRLAATRIDTLECIFGDKKFSVVLN</sequence>
<reference evidence="1" key="1">
    <citation type="submission" date="2022-07" db="EMBL/GenBank/DDBJ databases">
        <title>Phylogenomic reconstructions and comparative analyses of Kickxellomycotina fungi.</title>
        <authorList>
            <person name="Reynolds N.K."/>
            <person name="Stajich J.E."/>
            <person name="Barry K."/>
            <person name="Grigoriev I.V."/>
            <person name="Crous P."/>
            <person name="Smith M.E."/>
        </authorList>
    </citation>
    <scope>NUCLEOTIDE SEQUENCE</scope>
    <source>
        <strain evidence="1">Benny 63K</strain>
    </source>
</reference>
<keyword evidence="1" id="KW-0269">Exonuclease</keyword>
<organism evidence="1 2">
    <name type="scientific">Kickxella alabastrina</name>
    <dbReference type="NCBI Taxonomy" id="61397"/>
    <lineage>
        <taxon>Eukaryota</taxon>
        <taxon>Fungi</taxon>
        <taxon>Fungi incertae sedis</taxon>
        <taxon>Zoopagomycota</taxon>
        <taxon>Kickxellomycotina</taxon>
        <taxon>Kickxellomycetes</taxon>
        <taxon>Kickxellales</taxon>
        <taxon>Kickxellaceae</taxon>
        <taxon>Kickxella</taxon>
    </lineage>
</organism>
<accession>A0ACC1IX74</accession>
<dbReference type="EMBL" id="JANBPG010000001">
    <property type="protein sequence ID" value="KAJ1902420.1"/>
    <property type="molecule type" value="Genomic_DNA"/>
</dbReference>
<keyword evidence="2" id="KW-1185">Reference proteome</keyword>
<name>A0ACC1IX74_9FUNG</name>
<dbReference type="Proteomes" id="UP001150581">
    <property type="component" value="Unassembled WGS sequence"/>
</dbReference>
<evidence type="ECO:0000313" key="2">
    <source>
        <dbReference type="Proteomes" id="UP001150581"/>
    </source>
</evidence>
<comment type="caution">
    <text evidence="1">The sequence shown here is derived from an EMBL/GenBank/DDBJ whole genome shotgun (WGS) entry which is preliminary data.</text>
</comment>
<gene>
    <name evidence="1" type="primary">USB1</name>
    <name evidence="1" type="ORF">LPJ66_000031</name>
</gene>
<keyword evidence="1" id="KW-0540">Nuclease</keyword>
<protein>
    <submittedName>
        <fullName evidence="1">Poly(U)-specific 3'-to-5' RNA exonuclease</fullName>
    </submittedName>
</protein>
<keyword evidence="1" id="KW-0378">Hydrolase</keyword>
<evidence type="ECO:0000313" key="1">
    <source>
        <dbReference type="EMBL" id="KAJ1902420.1"/>
    </source>
</evidence>
<proteinExistence type="predicted"/>